<comment type="caution">
    <text evidence="3">The sequence shown here is derived from an EMBL/GenBank/DDBJ whole genome shotgun (WGS) entry which is preliminary data.</text>
</comment>
<evidence type="ECO:0008006" key="5">
    <source>
        <dbReference type="Google" id="ProtNLM"/>
    </source>
</evidence>
<evidence type="ECO:0000313" key="3">
    <source>
        <dbReference type="EMBL" id="MBB5928670.1"/>
    </source>
</evidence>
<feature type="region of interest" description="Disordered" evidence="1">
    <location>
        <begin position="195"/>
        <end position="254"/>
    </location>
</feature>
<accession>A0A7W9PVK0</accession>
<dbReference type="RefSeq" id="WP_184967463.1">
    <property type="nucleotide sequence ID" value="NZ_BAAAWF010000015.1"/>
</dbReference>
<gene>
    <name evidence="3" type="ORF">FHS34_004140</name>
</gene>
<organism evidence="3 4">
    <name type="scientific">Streptomyces echinatus</name>
    <dbReference type="NCBI Taxonomy" id="67293"/>
    <lineage>
        <taxon>Bacteria</taxon>
        <taxon>Bacillati</taxon>
        <taxon>Actinomycetota</taxon>
        <taxon>Actinomycetes</taxon>
        <taxon>Kitasatosporales</taxon>
        <taxon>Streptomycetaceae</taxon>
        <taxon>Streptomyces</taxon>
    </lineage>
</organism>
<evidence type="ECO:0000313" key="4">
    <source>
        <dbReference type="Proteomes" id="UP000585836"/>
    </source>
</evidence>
<evidence type="ECO:0000256" key="2">
    <source>
        <dbReference type="SAM" id="SignalP"/>
    </source>
</evidence>
<feature type="compositionally biased region" description="Basic and acidic residues" evidence="1">
    <location>
        <begin position="219"/>
        <end position="232"/>
    </location>
</feature>
<proteinExistence type="predicted"/>
<dbReference type="Proteomes" id="UP000585836">
    <property type="component" value="Unassembled WGS sequence"/>
</dbReference>
<feature type="signal peptide" evidence="2">
    <location>
        <begin position="1"/>
        <end position="24"/>
    </location>
</feature>
<name>A0A7W9PVK0_9ACTN</name>
<dbReference type="AlphaFoldDB" id="A0A7W9PVK0"/>
<reference evidence="3 4" key="1">
    <citation type="submission" date="2020-08" db="EMBL/GenBank/DDBJ databases">
        <title>Genomic Encyclopedia of Type Strains, Phase III (KMG-III): the genomes of soil and plant-associated and newly described type strains.</title>
        <authorList>
            <person name="Whitman W."/>
        </authorList>
    </citation>
    <scope>NUCLEOTIDE SEQUENCE [LARGE SCALE GENOMIC DNA]</scope>
    <source>
        <strain evidence="3 4">CECT 3313</strain>
    </source>
</reference>
<feature type="compositionally biased region" description="Low complexity" evidence="1">
    <location>
        <begin position="202"/>
        <end position="213"/>
    </location>
</feature>
<keyword evidence="2" id="KW-0732">Signal</keyword>
<feature type="chain" id="PRO_5030552629" description="Secreted protein" evidence="2">
    <location>
        <begin position="25"/>
        <end position="254"/>
    </location>
</feature>
<sequence length="254" mass="27089">MSRRTRTAAIGAGAALAVSVCALAAVAHSRPAGDTHAQDKGVILAEGNDRHPSRTARDWVTYADYAVVVTALDDSAIEPDADDPDNPVGDSGPVMRKVRLRVDKILWSKEKPAHEPPAAFDWNAFGWHQDEDGERIEMSGAHEPRIEPGHSYVMALQWQAPQCPPGDDPVPGQWRGLGDESTIPYDQGVLGQGEFEGRTRTAPAAEESALPSADPNFGLRDELVGRNAEDLAAKLGETQPGTPETAGEPADACT</sequence>
<keyword evidence="4" id="KW-1185">Reference proteome</keyword>
<dbReference type="EMBL" id="JACHJK010000007">
    <property type="protein sequence ID" value="MBB5928670.1"/>
    <property type="molecule type" value="Genomic_DNA"/>
</dbReference>
<protein>
    <recommendedName>
        <fullName evidence="5">Secreted protein</fullName>
    </recommendedName>
</protein>
<evidence type="ECO:0000256" key="1">
    <source>
        <dbReference type="SAM" id="MobiDB-lite"/>
    </source>
</evidence>